<protein>
    <recommendedName>
        <fullName evidence="3">Outer membrane protein beta-barrel domain-containing protein</fullName>
    </recommendedName>
</protein>
<evidence type="ECO:0008006" key="3">
    <source>
        <dbReference type="Google" id="ProtNLM"/>
    </source>
</evidence>
<dbReference type="Proteomes" id="UP001302949">
    <property type="component" value="Unassembled WGS sequence"/>
</dbReference>
<evidence type="ECO:0000313" key="1">
    <source>
        <dbReference type="EMBL" id="MEA5140324.1"/>
    </source>
</evidence>
<dbReference type="EMBL" id="JAYFUM010000017">
    <property type="protein sequence ID" value="MEA5140324.1"/>
    <property type="molecule type" value="Genomic_DNA"/>
</dbReference>
<name>A0ABU5QBV6_9BACT</name>
<keyword evidence="2" id="KW-1185">Reference proteome</keyword>
<comment type="caution">
    <text evidence="1">The sequence shown here is derived from an EMBL/GenBank/DDBJ whole genome shotgun (WGS) entry which is preliminary data.</text>
</comment>
<dbReference type="RefSeq" id="WP_323297479.1">
    <property type="nucleotide sequence ID" value="NZ_JAYFUM010000017.1"/>
</dbReference>
<accession>A0ABU5QBV6</accession>
<proteinExistence type="predicted"/>
<sequence>MKTNLRNYLTYLILYISLQNPIFCQRQISYIDGFSINSRVGLASVTGELGDVLMLRPNFNFSVEKGISEKVNILLDFNTGNLEGREYAPYHARFNCEFFQINFLSNLHLIRLLDDSNLNYNFSIKPYLGFGLIFYHTDVYDLKTGSFLRTTADGTSRHTALFQQSGAGVGAKGIYYTRELAVPFGFISEFRLSKRFSTLVDLRYSWIYNDKLDATTEYNLRVPHKIGGINSYSDTANDGWLCLSIGIKYKFMSMKIMKQRGV</sequence>
<gene>
    <name evidence="1" type="ORF">VB248_14325</name>
</gene>
<reference evidence="1 2" key="1">
    <citation type="submission" date="2023-12" db="EMBL/GenBank/DDBJ databases">
        <title>Novel species of the genus Arcicella isolated from rivers.</title>
        <authorList>
            <person name="Lu H."/>
        </authorList>
    </citation>
    <scope>NUCLEOTIDE SEQUENCE [LARGE SCALE GENOMIC DNA]</scope>
    <source>
        <strain evidence="1 2">KCTC 23307</strain>
    </source>
</reference>
<evidence type="ECO:0000313" key="2">
    <source>
        <dbReference type="Proteomes" id="UP001302949"/>
    </source>
</evidence>
<organism evidence="1 2">
    <name type="scientific">Arcicella rigui</name>
    <dbReference type="NCBI Taxonomy" id="797020"/>
    <lineage>
        <taxon>Bacteria</taxon>
        <taxon>Pseudomonadati</taxon>
        <taxon>Bacteroidota</taxon>
        <taxon>Cytophagia</taxon>
        <taxon>Cytophagales</taxon>
        <taxon>Flectobacillaceae</taxon>
        <taxon>Arcicella</taxon>
    </lineage>
</organism>